<dbReference type="PRINTS" id="PR00252">
    <property type="entry name" value="NRIONCHANNEL"/>
</dbReference>
<keyword evidence="4" id="KW-1003">Cell membrane</keyword>
<dbReference type="EMBL" id="CAXLJM020000030">
    <property type="protein sequence ID" value="CAL8097859.1"/>
    <property type="molecule type" value="Genomic_DNA"/>
</dbReference>
<evidence type="ECO:0000256" key="2">
    <source>
        <dbReference type="ARBA" id="ARBA00004236"/>
    </source>
</evidence>
<keyword evidence="3 11" id="KW-0813">Transport</keyword>
<feature type="transmembrane region" description="Helical" evidence="11">
    <location>
        <begin position="327"/>
        <end position="352"/>
    </location>
</feature>
<comment type="caution">
    <text evidence="14">The sequence shown here is derived from an EMBL/GenBank/DDBJ whole genome shotgun (WGS) entry which is preliminary data.</text>
</comment>
<dbReference type="SUPFAM" id="SSF90112">
    <property type="entry name" value="Neurotransmitter-gated ion-channel transmembrane pore"/>
    <property type="match status" value="1"/>
</dbReference>
<feature type="transmembrane region" description="Helical" evidence="11">
    <location>
        <begin position="364"/>
        <end position="386"/>
    </location>
</feature>
<keyword evidence="9 11" id="KW-0472">Membrane</keyword>
<evidence type="ECO:0000256" key="6">
    <source>
        <dbReference type="ARBA" id="ARBA00022729"/>
    </source>
</evidence>
<dbReference type="InterPro" id="IPR006201">
    <property type="entry name" value="Neur_channel"/>
</dbReference>
<keyword evidence="8 11" id="KW-0406">Ion transport</keyword>
<feature type="domain" description="Neurotransmitter-gated ion-channel transmembrane" evidence="13">
    <location>
        <begin position="305"/>
        <end position="391"/>
    </location>
</feature>
<dbReference type="Pfam" id="PF02932">
    <property type="entry name" value="Neur_chan_memb"/>
    <property type="match status" value="1"/>
</dbReference>
<dbReference type="PRINTS" id="PR00253">
    <property type="entry name" value="GABAARECEPTR"/>
</dbReference>
<evidence type="ECO:0000259" key="12">
    <source>
        <dbReference type="Pfam" id="PF02931"/>
    </source>
</evidence>
<feature type="domain" description="Neurotransmitter-gated ion-channel ligand-binding" evidence="12">
    <location>
        <begin position="94"/>
        <end position="296"/>
    </location>
</feature>
<keyword evidence="10 11" id="KW-0407">Ion channel</keyword>
<evidence type="ECO:0000256" key="3">
    <source>
        <dbReference type="ARBA" id="ARBA00022448"/>
    </source>
</evidence>
<feature type="transmembrane region" description="Helical" evidence="11">
    <location>
        <begin position="302"/>
        <end position="321"/>
    </location>
</feature>
<comment type="subcellular location">
    <subcellularLocation>
        <location evidence="2">Cell membrane</location>
    </subcellularLocation>
    <subcellularLocation>
        <location evidence="1">Membrane</location>
        <topology evidence="1">Multi-pass membrane protein</topology>
    </subcellularLocation>
</comment>
<dbReference type="SUPFAM" id="SSF63712">
    <property type="entry name" value="Nicotinic receptor ligand binding domain-like"/>
    <property type="match status" value="1"/>
</dbReference>
<sequence length="464" mass="54112">MLPITKKTLSSISVDILVSLLLLQPILCPAAEQLNQRRKILHKNQDQDHQQPLSLPQYNFSSYQQYPPLYPYSNGVSPTYGTFLRLYDVLPANLNSYDKYKQPNNNGTPTDVHFHVTILSIENINEELMTYEAEIFLVQKWNDPRLRVGTQKKEKDYQVLDVNWMEDFWRPDCFFRNAKSVKLHDMTVPNHFLWLYNDKTLMYMARLTLTLSCPMNFKKFPHDTQFCTMEMESLSQTTKDQVFKWDDLKPLIITDSNLELPQFNIVKSSAEDCTLVYSSGYGYFTCLKVVLEMRRKLGYHIFHSYIPSAFIVAFSWISFWIRPEATAVRITLCVASLLMLATQNVIQSLVIFPKVPFIKYIDVWMGFCTSFVIAAFLEFVLVHHFIGSRHQPENNSFKDIYELDTNADSQSQIQQFAGSADFAASLRKSNRKQNMSIKLDKISRFLFPIAFLIFNIVYWLIVLL</sequence>
<feature type="chain" id="PRO_5044992581" evidence="11">
    <location>
        <begin position="31"/>
        <end position="464"/>
    </location>
</feature>
<accession>A0ABP1QEG6</accession>
<organism evidence="14 15">
    <name type="scientific">Orchesella dallaii</name>
    <dbReference type="NCBI Taxonomy" id="48710"/>
    <lineage>
        <taxon>Eukaryota</taxon>
        <taxon>Metazoa</taxon>
        <taxon>Ecdysozoa</taxon>
        <taxon>Arthropoda</taxon>
        <taxon>Hexapoda</taxon>
        <taxon>Collembola</taxon>
        <taxon>Entomobryomorpha</taxon>
        <taxon>Entomobryoidea</taxon>
        <taxon>Orchesellidae</taxon>
        <taxon>Orchesellinae</taxon>
        <taxon>Orchesella</taxon>
    </lineage>
</organism>
<dbReference type="Proteomes" id="UP001642540">
    <property type="component" value="Unassembled WGS sequence"/>
</dbReference>
<protein>
    <submittedName>
        <fullName evidence="14">Uncharacterized protein</fullName>
    </submittedName>
</protein>
<evidence type="ECO:0000313" key="14">
    <source>
        <dbReference type="EMBL" id="CAL8097859.1"/>
    </source>
</evidence>
<dbReference type="Pfam" id="PF02931">
    <property type="entry name" value="Neur_chan_LBD"/>
    <property type="match status" value="1"/>
</dbReference>
<gene>
    <name evidence="14" type="ORF">ODALV1_LOCUS9765</name>
</gene>
<evidence type="ECO:0000256" key="1">
    <source>
        <dbReference type="ARBA" id="ARBA00004141"/>
    </source>
</evidence>
<proteinExistence type="inferred from homology"/>
<dbReference type="CDD" id="cd19049">
    <property type="entry name" value="LGIC_TM_anion"/>
    <property type="match status" value="1"/>
</dbReference>
<evidence type="ECO:0000256" key="9">
    <source>
        <dbReference type="ARBA" id="ARBA00023136"/>
    </source>
</evidence>
<dbReference type="PANTHER" id="PTHR18945">
    <property type="entry name" value="NEUROTRANSMITTER GATED ION CHANNEL"/>
    <property type="match status" value="1"/>
</dbReference>
<evidence type="ECO:0000256" key="5">
    <source>
        <dbReference type="ARBA" id="ARBA00022692"/>
    </source>
</evidence>
<dbReference type="InterPro" id="IPR006029">
    <property type="entry name" value="Neurotrans-gated_channel_TM"/>
</dbReference>
<dbReference type="InterPro" id="IPR018000">
    <property type="entry name" value="Neurotransmitter_ion_chnl_CS"/>
</dbReference>
<dbReference type="PROSITE" id="PS00236">
    <property type="entry name" value="NEUROTR_ION_CHANNEL"/>
    <property type="match status" value="1"/>
</dbReference>
<dbReference type="Gene3D" id="2.70.170.10">
    <property type="entry name" value="Neurotransmitter-gated ion-channel ligand-binding domain"/>
    <property type="match status" value="1"/>
</dbReference>
<dbReference type="InterPro" id="IPR036734">
    <property type="entry name" value="Neur_chan_lig-bd_sf"/>
</dbReference>
<feature type="transmembrane region" description="Helical" evidence="11">
    <location>
        <begin position="445"/>
        <end position="463"/>
    </location>
</feature>
<keyword evidence="6 11" id="KW-0732">Signal</keyword>
<evidence type="ECO:0000313" key="15">
    <source>
        <dbReference type="Proteomes" id="UP001642540"/>
    </source>
</evidence>
<keyword evidence="7 11" id="KW-1133">Transmembrane helix</keyword>
<evidence type="ECO:0000256" key="11">
    <source>
        <dbReference type="RuleBase" id="RU000687"/>
    </source>
</evidence>
<keyword evidence="5 11" id="KW-0812">Transmembrane</keyword>
<evidence type="ECO:0000256" key="8">
    <source>
        <dbReference type="ARBA" id="ARBA00023065"/>
    </source>
</evidence>
<comment type="similarity">
    <text evidence="11">Belongs to the ligand-gated ion channel (TC 1.A.9) family.</text>
</comment>
<evidence type="ECO:0000259" key="13">
    <source>
        <dbReference type="Pfam" id="PF02932"/>
    </source>
</evidence>
<evidence type="ECO:0000256" key="4">
    <source>
        <dbReference type="ARBA" id="ARBA00022475"/>
    </source>
</evidence>
<dbReference type="InterPro" id="IPR038050">
    <property type="entry name" value="Neuro_actylchol_rec"/>
</dbReference>
<evidence type="ECO:0000256" key="10">
    <source>
        <dbReference type="ARBA" id="ARBA00023303"/>
    </source>
</evidence>
<keyword evidence="15" id="KW-1185">Reference proteome</keyword>
<dbReference type="InterPro" id="IPR006028">
    <property type="entry name" value="GABAA/Glycine_rcpt"/>
</dbReference>
<name>A0ABP1QEG6_9HEXA</name>
<feature type="signal peptide" evidence="11">
    <location>
        <begin position="1"/>
        <end position="30"/>
    </location>
</feature>
<dbReference type="InterPro" id="IPR006202">
    <property type="entry name" value="Neur_chan_lig-bd"/>
</dbReference>
<dbReference type="InterPro" id="IPR036719">
    <property type="entry name" value="Neuro-gated_channel_TM_sf"/>
</dbReference>
<evidence type="ECO:0000256" key="7">
    <source>
        <dbReference type="ARBA" id="ARBA00022989"/>
    </source>
</evidence>
<reference evidence="14 15" key="1">
    <citation type="submission" date="2024-08" db="EMBL/GenBank/DDBJ databases">
        <authorList>
            <person name="Cucini C."/>
            <person name="Frati F."/>
        </authorList>
    </citation>
    <scope>NUCLEOTIDE SEQUENCE [LARGE SCALE GENOMIC DNA]</scope>
</reference>
<dbReference type="Gene3D" id="1.20.58.390">
    <property type="entry name" value="Neurotransmitter-gated ion-channel transmembrane domain"/>
    <property type="match status" value="1"/>
</dbReference>